<dbReference type="PANTHER" id="PTHR48081:SF30">
    <property type="entry name" value="ACETYL-HYDROLASE LIPR-RELATED"/>
    <property type="match status" value="1"/>
</dbReference>
<keyword evidence="2" id="KW-0378">Hydrolase</keyword>
<dbReference type="PANTHER" id="PTHR48081">
    <property type="entry name" value="AB HYDROLASE SUPERFAMILY PROTEIN C4A8.06C"/>
    <property type="match status" value="1"/>
</dbReference>
<dbReference type="STRING" id="488533.SAMN04487960_102312"/>
<evidence type="ECO:0000259" key="3">
    <source>
        <dbReference type="Pfam" id="PF07859"/>
    </source>
</evidence>
<dbReference type="OrthoDB" id="9806180at2"/>
<evidence type="ECO:0000256" key="2">
    <source>
        <dbReference type="ARBA" id="ARBA00022801"/>
    </source>
</evidence>
<evidence type="ECO:0000313" key="5">
    <source>
        <dbReference type="Proteomes" id="UP000199675"/>
    </source>
</evidence>
<dbReference type="EMBL" id="FNNE01000002">
    <property type="protein sequence ID" value="SDW37875.1"/>
    <property type="molecule type" value="Genomic_DNA"/>
</dbReference>
<feature type="domain" description="Alpha/beta hydrolase fold-3" evidence="3">
    <location>
        <begin position="73"/>
        <end position="271"/>
    </location>
</feature>
<dbReference type="InterPro" id="IPR029058">
    <property type="entry name" value="AB_hydrolase_fold"/>
</dbReference>
<dbReference type="Gene3D" id="3.40.50.1820">
    <property type="entry name" value="alpha/beta hydrolase"/>
    <property type="match status" value="1"/>
</dbReference>
<evidence type="ECO:0000313" key="4">
    <source>
        <dbReference type="EMBL" id="SDW37875.1"/>
    </source>
</evidence>
<dbReference type="InterPro" id="IPR002168">
    <property type="entry name" value="Lipase_GDXG_HIS_AS"/>
</dbReference>
<reference evidence="4 5" key="1">
    <citation type="submission" date="2016-10" db="EMBL/GenBank/DDBJ databases">
        <authorList>
            <person name="de Groot N.N."/>
        </authorList>
    </citation>
    <scope>NUCLEOTIDE SEQUENCE [LARGE SCALE GENOMIC DNA]</scope>
    <source>
        <strain evidence="4 5">CGMCC 1.7059</strain>
    </source>
</reference>
<protein>
    <submittedName>
        <fullName evidence="4">Acetyl esterase/lipase</fullName>
    </submittedName>
</protein>
<dbReference type="RefSeq" id="WP_091811666.1">
    <property type="nucleotide sequence ID" value="NZ_FNNE01000002.1"/>
</dbReference>
<evidence type="ECO:0000256" key="1">
    <source>
        <dbReference type="ARBA" id="ARBA00010515"/>
    </source>
</evidence>
<accession>A0A1H2T2E5</accession>
<dbReference type="SUPFAM" id="SSF53474">
    <property type="entry name" value="alpha/beta-Hydrolases"/>
    <property type="match status" value="1"/>
</dbReference>
<dbReference type="GO" id="GO:0004806">
    <property type="term" value="F:triacylglycerol lipase activity"/>
    <property type="evidence" value="ECO:0007669"/>
    <property type="project" value="TreeGrafter"/>
</dbReference>
<proteinExistence type="inferred from homology"/>
<name>A0A1H2T2E5_9GAMM</name>
<dbReference type="Proteomes" id="UP000199675">
    <property type="component" value="Unassembled WGS sequence"/>
</dbReference>
<gene>
    <name evidence="4" type="ORF">SAMN04487960_102312</name>
</gene>
<comment type="similarity">
    <text evidence="1">Belongs to the 'GDXG' lipolytic enzyme family.</text>
</comment>
<dbReference type="Pfam" id="PF07859">
    <property type="entry name" value="Abhydrolase_3"/>
    <property type="match status" value="1"/>
</dbReference>
<dbReference type="InterPro" id="IPR050300">
    <property type="entry name" value="GDXG_lipolytic_enzyme"/>
</dbReference>
<sequence length="297" mass="32240">MLQSALATGLRQTMLHLVKPVLNPLVPVSLQRMLTRQAYRSSIPPRGCQFENTELGGVPTLKTHYGTGSKHAVLYLHGGAYIIGSAQTHRGITGHLAKSSGATIFTLDYRLAPEHPYPAALDDAMSAYQALLSEGYEPKHIAIAGDSAGGGLSLALAMRLRDEQLPLPSSLTVFSPWTDLSQSELSRPVTEAVIPQPWIDNAAQLYRGNESVTAPYISPIYGDLSGLPPILIQVGSEEILLNDSKRLANKARQQATPVRLEIYNSLWHVFQIHAGQLARASEALHTAGEHIRSNMTL</sequence>
<dbReference type="PROSITE" id="PS01173">
    <property type="entry name" value="LIPASE_GDXG_HIS"/>
    <property type="match status" value="1"/>
</dbReference>
<dbReference type="InterPro" id="IPR013094">
    <property type="entry name" value="AB_hydrolase_3"/>
</dbReference>
<keyword evidence="5" id="KW-1185">Reference proteome</keyword>
<dbReference type="AlphaFoldDB" id="A0A1H2T2E5"/>
<organism evidence="4 5">
    <name type="scientific">Marinobacter mobilis</name>
    <dbReference type="NCBI Taxonomy" id="488533"/>
    <lineage>
        <taxon>Bacteria</taxon>
        <taxon>Pseudomonadati</taxon>
        <taxon>Pseudomonadota</taxon>
        <taxon>Gammaproteobacteria</taxon>
        <taxon>Pseudomonadales</taxon>
        <taxon>Marinobacteraceae</taxon>
        <taxon>Marinobacter</taxon>
    </lineage>
</organism>